<dbReference type="Gene3D" id="2.40.10.390">
    <property type="match status" value="1"/>
</dbReference>
<accession>A0A644X5C6</accession>
<evidence type="ECO:0000259" key="1">
    <source>
        <dbReference type="Pfam" id="PF17295"/>
    </source>
</evidence>
<organism evidence="2">
    <name type="scientific">bioreactor metagenome</name>
    <dbReference type="NCBI Taxonomy" id="1076179"/>
    <lineage>
        <taxon>unclassified sequences</taxon>
        <taxon>metagenomes</taxon>
        <taxon>ecological metagenomes</taxon>
    </lineage>
</organism>
<dbReference type="InterPro" id="IPR035255">
    <property type="entry name" value="DUF5348"/>
</dbReference>
<dbReference type="EMBL" id="VSSQ01001821">
    <property type="protein sequence ID" value="MPM11370.1"/>
    <property type="molecule type" value="Genomic_DNA"/>
</dbReference>
<comment type="caution">
    <text evidence="2">The sequence shown here is derived from an EMBL/GenBank/DDBJ whole genome shotgun (WGS) entry which is preliminary data.</text>
</comment>
<evidence type="ECO:0000313" key="2">
    <source>
        <dbReference type="EMBL" id="MPM11370.1"/>
    </source>
</evidence>
<proteinExistence type="predicted"/>
<dbReference type="Pfam" id="PF17295">
    <property type="entry name" value="DUF5348"/>
    <property type="match status" value="1"/>
</dbReference>
<protein>
    <recommendedName>
        <fullName evidence="1">DUF5348 domain-containing protein</fullName>
    </recommendedName>
</protein>
<gene>
    <name evidence="2" type="ORF">SDC9_57713</name>
</gene>
<reference evidence="2" key="1">
    <citation type="submission" date="2019-08" db="EMBL/GenBank/DDBJ databases">
        <authorList>
            <person name="Kucharzyk K."/>
            <person name="Murdoch R.W."/>
            <person name="Higgins S."/>
            <person name="Loffler F."/>
        </authorList>
    </citation>
    <scope>NUCLEOTIDE SEQUENCE</scope>
</reference>
<sequence length="81" mass="9604">MKKGIDNMKNNCILRHNDQGRLSFTDGYYFTSGQPIKVFYDGKWIDGRIEYSHEYEDYYFINENKGIYIYNLVGVEAKSLD</sequence>
<dbReference type="AlphaFoldDB" id="A0A644X5C6"/>
<feature type="domain" description="DUF5348" evidence="1">
    <location>
        <begin position="14"/>
        <end position="77"/>
    </location>
</feature>
<name>A0A644X5C6_9ZZZZ</name>